<gene>
    <name evidence="2" type="ORF">NDU88_003277</name>
</gene>
<feature type="region of interest" description="Disordered" evidence="1">
    <location>
        <begin position="9"/>
        <end position="59"/>
    </location>
</feature>
<comment type="caution">
    <text evidence="2">The sequence shown here is derived from an EMBL/GenBank/DDBJ whole genome shotgun (WGS) entry which is preliminary data.</text>
</comment>
<accession>A0AAV7LRN6</accession>
<protein>
    <submittedName>
        <fullName evidence="2">Uncharacterized protein</fullName>
    </submittedName>
</protein>
<reference evidence="2" key="1">
    <citation type="journal article" date="2022" name="bioRxiv">
        <title>Sequencing and chromosome-scale assembly of the giantPleurodeles waltlgenome.</title>
        <authorList>
            <person name="Brown T."/>
            <person name="Elewa A."/>
            <person name="Iarovenko S."/>
            <person name="Subramanian E."/>
            <person name="Araus A.J."/>
            <person name="Petzold A."/>
            <person name="Susuki M."/>
            <person name="Suzuki K.-i.T."/>
            <person name="Hayashi T."/>
            <person name="Toyoda A."/>
            <person name="Oliveira C."/>
            <person name="Osipova E."/>
            <person name="Leigh N.D."/>
            <person name="Simon A."/>
            <person name="Yun M.H."/>
        </authorList>
    </citation>
    <scope>NUCLEOTIDE SEQUENCE</scope>
    <source>
        <strain evidence="2">20211129_DDA</strain>
        <tissue evidence="2">Liver</tissue>
    </source>
</reference>
<dbReference type="EMBL" id="JANPWB010000015">
    <property type="protein sequence ID" value="KAJ1090140.1"/>
    <property type="molecule type" value="Genomic_DNA"/>
</dbReference>
<sequence length="84" mass="8248">MPVCWCAEGGGVTEFQSSPGHGKLRSVDPRVSGPSTTTSAGASSPPRPRPLLSSPLDPGPALIGATASGVVAAVVQLSQAAVVL</sequence>
<dbReference type="Proteomes" id="UP001066276">
    <property type="component" value="Chromosome 11"/>
</dbReference>
<evidence type="ECO:0000313" key="2">
    <source>
        <dbReference type="EMBL" id="KAJ1090140.1"/>
    </source>
</evidence>
<keyword evidence="3" id="KW-1185">Reference proteome</keyword>
<evidence type="ECO:0000256" key="1">
    <source>
        <dbReference type="SAM" id="MobiDB-lite"/>
    </source>
</evidence>
<evidence type="ECO:0000313" key="3">
    <source>
        <dbReference type="Proteomes" id="UP001066276"/>
    </source>
</evidence>
<organism evidence="2 3">
    <name type="scientific">Pleurodeles waltl</name>
    <name type="common">Iberian ribbed newt</name>
    <dbReference type="NCBI Taxonomy" id="8319"/>
    <lineage>
        <taxon>Eukaryota</taxon>
        <taxon>Metazoa</taxon>
        <taxon>Chordata</taxon>
        <taxon>Craniata</taxon>
        <taxon>Vertebrata</taxon>
        <taxon>Euteleostomi</taxon>
        <taxon>Amphibia</taxon>
        <taxon>Batrachia</taxon>
        <taxon>Caudata</taxon>
        <taxon>Salamandroidea</taxon>
        <taxon>Salamandridae</taxon>
        <taxon>Pleurodelinae</taxon>
        <taxon>Pleurodeles</taxon>
    </lineage>
</organism>
<proteinExistence type="predicted"/>
<dbReference type="AlphaFoldDB" id="A0AAV7LRN6"/>
<name>A0AAV7LRN6_PLEWA</name>
<feature type="compositionally biased region" description="Low complexity" evidence="1">
    <location>
        <begin position="32"/>
        <end position="59"/>
    </location>
</feature>